<proteinExistence type="predicted"/>
<evidence type="ECO:0000313" key="5">
    <source>
        <dbReference type="Proteomes" id="UP001143400"/>
    </source>
</evidence>
<organism evidence="2 5">
    <name type="scientific">Methylopila capsulata</name>
    <dbReference type="NCBI Taxonomy" id="61654"/>
    <lineage>
        <taxon>Bacteria</taxon>
        <taxon>Pseudomonadati</taxon>
        <taxon>Pseudomonadota</taxon>
        <taxon>Alphaproteobacteria</taxon>
        <taxon>Hyphomicrobiales</taxon>
        <taxon>Methylopilaceae</taxon>
        <taxon>Methylopila</taxon>
    </lineage>
</organism>
<reference evidence="2" key="3">
    <citation type="submission" date="2023-01" db="EMBL/GenBank/DDBJ databases">
        <authorList>
            <person name="Sun Q."/>
            <person name="Evtushenko L."/>
        </authorList>
    </citation>
    <scope>NUCLEOTIDE SEQUENCE</scope>
    <source>
        <strain evidence="2">VKM B-1606</strain>
    </source>
</reference>
<dbReference type="InterPro" id="IPR004843">
    <property type="entry name" value="Calcineurin-like_PHP"/>
</dbReference>
<reference evidence="3 4" key="2">
    <citation type="submission" date="2021-01" db="EMBL/GenBank/DDBJ databases">
        <title>Genomic Encyclopedia of Type Strains, Phase IV (KMG-IV): sequencing the most valuable type-strain genomes for metagenomic binning, comparative biology and taxonomic classification.</title>
        <authorList>
            <person name="Goeker M."/>
        </authorList>
    </citation>
    <scope>NUCLEOTIDE SEQUENCE [LARGE SCALE GENOMIC DNA]</scope>
    <source>
        <strain evidence="3 4">DSM 6130</strain>
    </source>
</reference>
<dbReference type="RefSeq" id="WP_204951351.1">
    <property type="nucleotide sequence ID" value="NZ_BSFF01000003.1"/>
</dbReference>
<dbReference type="EMBL" id="JAFBCY010000003">
    <property type="protein sequence ID" value="MBM7852906.1"/>
    <property type="molecule type" value="Genomic_DNA"/>
</dbReference>
<dbReference type="InterPro" id="IPR052963">
    <property type="entry name" value="Pantetheine_PDE"/>
</dbReference>
<dbReference type="GO" id="GO:0016787">
    <property type="term" value="F:hydrolase activity"/>
    <property type="evidence" value="ECO:0007669"/>
    <property type="project" value="InterPro"/>
</dbReference>
<accession>A0A9W6MTC2</accession>
<dbReference type="PANTHER" id="PTHR36492:SF2">
    <property type="entry name" value="[ACYL-CARRIER-PROTEIN] PHOSPHODIESTERASE PPTH"/>
    <property type="match status" value="1"/>
</dbReference>
<dbReference type="Proteomes" id="UP001143400">
    <property type="component" value="Unassembled WGS sequence"/>
</dbReference>
<evidence type="ECO:0000313" key="4">
    <source>
        <dbReference type="Proteomes" id="UP000758856"/>
    </source>
</evidence>
<dbReference type="AlphaFoldDB" id="A0A9W6MTC2"/>
<reference evidence="2" key="1">
    <citation type="journal article" date="2014" name="Int. J. Syst. Evol. Microbiol.">
        <title>Complete genome sequence of Corynebacterium casei LMG S-19264T (=DSM 44701T), isolated from a smear-ripened cheese.</title>
        <authorList>
            <consortium name="US DOE Joint Genome Institute (JGI-PGF)"/>
            <person name="Walter F."/>
            <person name="Albersmeier A."/>
            <person name="Kalinowski J."/>
            <person name="Ruckert C."/>
        </authorList>
    </citation>
    <scope>NUCLEOTIDE SEQUENCE</scope>
    <source>
        <strain evidence="2">VKM B-1606</strain>
    </source>
</reference>
<dbReference type="InterPro" id="IPR029052">
    <property type="entry name" value="Metallo-depent_PP-like"/>
</dbReference>
<name>A0A9W6MTC2_9HYPH</name>
<dbReference type="Pfam" id="PF00149">
    <property type="entry name" value="Metallophos"/>
    <property type="match status" value="1"/>
</dbReference>
<evidence type="ECO:0000313" key="3">
    <source>
        <dbReference type="EMBL" id="MBM7852906.1"/>
    </source>
</evidence>
<protein>
    <submittedName>
        <fullName evidence="3">3',5'-cyclic AMP phosphodiesterase CpdA</fullName>
    </submittedName>
    <submittedName>
        <fullName evidence="2">Metallophosphoesterase</fullName>
    </submittedName>
</protein>
<comment type="caution">
    <text evidence="2">The sequence shown here is derived from an EMBL/GenBank/DDBJ whole genome shotgun (WGS) entry which is preliminary data.</text>
</comment>
<dbReference type="SUPFAM" id="SSF56300">
    <property type="entry name" value="Metallo-dependent phosphatases"/>
    <property type="match status" value="1"/>
</dbReference>
<gene>
    <name evidence="2" type="ORF">GCM10008170_31360</name>
    <name evidence="3" type="ORF">JOD31_003148</name>
</gene>
<keyword evidence="4" id="KW-1185">Reference proteome</keyword>
<evidence type="ECO:0000259" key="1">
    <source>
        <dbReference type="Pfam" id="PF00149"/>
    </source>
</evidence>
<feature type="domain" description="Calcineurin-like phosphoesterase" evidence="1">
    <location>
        <begin position="1"/>
        <end position="232"/>
    </location>
</feature>
<sequence>MKLHAISDLHLAAEANRAALAEIHARPDDWLILAGDVGETEAHLQFAFDALQPKFKRLVWLPGNHELWALPSGTPLRGVARYERFVALCRARGVLTPEDPYPVETFGGRTVRIAPLFTLYDYSFRPDDVARDEVVAWARETGVGCADEYLLRPDPYPDRDAWCRARCAETEARLAEAAADGGPLVLANHWPLVEALARAPRIPRFAPWCGTRLTADWHRRFNACAVVSGHLHLRSERRIDGVPFHEVSLGNPREWQGRRAPDECVRLILG</sequence>
<dbReference type="Proteomes" id="UP000758856">
    <property type="component" value="Unassembled WGS sequence"/>
</dbReference>
<dbReference type="Gene3D" id="3.60.21.10">
    <property type="match status" value="1"/>
</dbReference>
<dbReference type="PANTHER" id="PTHR36492">
    <property type="match status" value="1"/>
</dbReference>
<dbReference type="EMBL" id="BSFF01000003">
    <property type="protein sequence ID" value="GLK57117.1"/>
    <property type="molecule type" value="Genomic_DNA"/>
</dbReference>
<evidence type="ECO:0000313" key="2">
    <source>
        <dbReference type="EMBL" id="GLK57117.1"/>
    </source>
</evidence>